<dbReference type="InterPro" id="IPR027417">
    <property type="entry name" value="P-loop_NTPase"/>
</dbReference>
<protein>
    <submittedName>
        <fullName evidence="12">Iron(III) transport system ATP-binding protein</fullName>
    </submittedName>
</protein>
<feature type="domain" description="ABC transporter" evidence="11">
    <location>
        <begin position="5"/>
        <end position="237"/>
    </location>
</feature>
<evidence type="ECO:0000256" key="4">
    <source>
        <dbReference type="ARBA" id="ARBA00022519"/>
    </source>
</evidence>
<keyword evidence="1" id="KW-0813">Transport</keyword>
<dbReference type="InterPro" id="IPR017871">
    <property type="entry name" value="ABC_transporter-like_CS"/>
</dbReference>
<keyword evidence="2" id="KW-1003">Cell membrane</keyword>
<keyword evidence="10" id="KW-0472">Membrane</keyword>
<keyword evidence="5" id="KW-0547">Nucleotide-binding</keyword>
<dbReference type="RefSeq" id="WP_259053351.1">
    <property type="nucleotide sequence ID" value="NZ_JANUCT010000001.1"/>
</dbReference>
<accession>A0AAE3HJB0</accession>
<keyword evidence="3" id="KW-0410">Iron transport</keyword>
<dbReference type="GO" id="GO:0016887">
    <property type="term" value="F:ATP hydrolysis activity"/>
    <property type="evidence" value="ECO:0007669"/>
    <property type="project" value="InterPro"/>
</dbReference>
<dbReference type="GO" id="GO:0005524">
    <property type="term" value="F:ATP binding"/>
    <property type="evidence" value="ECO:0007669"/>
    <property type="project" value="UniProtKB-KW"/>
</dbReference>
<keyword evidence="7" id="KW-1278">Translocase</keyword>
<dbReference type="PANTHER" id="PTHR42781">
    <property type="entry name" value="SPERMIDINE/PUTRESCINE IMPORT ATP-BINDING PROTEIN POTA"/>
    <property type="match status" value="1"/>
</dbReference>
<keyword evidence="4" id="KW-0997">Cell inner membrane</keyword>
<dbReference type="Pfam" id="PF08402">
    <property type="entry name" value="TOBE_2"/>
    <property type="match status" value="1"/>
</dbReference>
<dbReference type="FunFam" id="3.40.50.300:FF:000425">
    <property type="entry name" value="Probable ABC transporter, ATP-binding subunit"/>
    <property type="match status" value="1"/>
</dbReference>
<dbReference type="Proteomes" id="UP001204445">
    <property type="component" value="Unassembled WGS sequence"/>
</dbReference>
<evidence type="ECO:0000256" key="1">
    <source>
        <dbReference type="ARBA" id="ARBA00022448"/>
    </source>
</evidence>
<dbReference type="InterPro" id="IPR050093">
    <property type="entry name" value="ABC_SmlMolc_Importer"/>
</dbReference>
<dbReference type="SUPFAM" id="SSF50331">
    <property type="entry name" value="MOP-like"/>
    <property type="match status" value="1"/>
</dbReference>
<evidence type="ECO:0000313" key="12">
    <source>
        <dbReference type="EMBL" id="MCS3902069.1"/>
    </source>
</evidence>
<evidence type="ECO:0000256" key="10">
    <source>
        <dbReference type="ARBA" id="ARBA00023136"/>
    </source>
</evidence>
<dbReference type="SMART" id="SM00382">
    <property type="entry name" value="AAA"/>
    <property type="match status" value="1"/>
</dbReference>
<proteinExistence type="predicted"/>
<dbReference type="Gene3D" id="3.40.50.300">
    <property type="entry name" value="P-loop containing nucleotide triphosphate hydrolases"/>
    <property type="match status" value="1"/>
</dbReference>
<evidence type="ECO:0000256" key="5">
    <source>
        <dbReference type="ARBA" id="ARBA00022741"/>
    </source>
</evidence>
<evidence type="ECO:0000256" key="8">
    <source>
        <dbReference type="ARBA" id="ARBA00023004"/>
    </source>
</evidence>
<evidence type="ECO:0000256" key="7">
    <source>
        <dbReference type="ARBA" id="ARBA00022967"/>
    </source>
</evidence>
<dbReference type="PANTHER" id="PTHR42781:SF5">
    <property type="entry name" value="PUTRESCINE TRANSPORT ATP-BINDING PROTEIN POTG"/>
    <property type="match status" value="1"/>
</dbReference>
<dbReference type="CDD" id="cd03259">
    <property type="entry name" value="ABC_Carb_Solutes_like"/>
    <property type="match status" value="1"/>
</dbReference>
<evidence type="ECO:0000256" key="2">
    <source>
        <dbReference type="ARBA" id="ARBA00022475"/>
    </source>
</evidence>
<dbReference type="PROSITE" id="PS50893">
    <property type="entry name" value="ABC_TRANSPORTER_2"/>
    <property type="match status" value="1"/>
</dbReference>
<dbReference type="InterPro" id="IPR003439">
    <property type="entry name" value="ABC_transporter-like_ATP-bd"/>
</dbReference>
<dbReference type="PROSITE" id="PS00211">
    <property type="entry name" value="ABC_TRANSPORTER_1"/>
    <property type="match status" value="1"/>
</dbReference>
<keyword evidence="6 12" id="KW-0067">ATP-binding</keyword>
<organism evidence="12 13">
    <name type="scientific">Methylohalomonas lacus</name>
    <dbReference type="NCBI Taxonomy" id="398773"/>
    <lineage>
        <taxon>Bacteria</taxon>
        <taxon>Pseudomonadati</taxon>
        <taxon>Pseudomonadota</taxon>
        <taxon>Gammaproteobacteria</taxon>
        <taxon>Methylohalomonadales</taxon>
        <taxon>Methylohalomonadaceae</taxon>
        <taxon>Methylohalomonas</taxon>
    </lineage>
</organism>
<dbReference type="InterPro" id="IPR013611">
    <property type="entry name" value="Transp-assoc_OB_typ2"/>
</dbReference>
<keyword evidence="8" id="KW-0408">Iron</keyword>
<dbReference type="Gene3D" id="2.40.50.100">
    <property type="match status" value="1"/>
</dbReference>
<dbReference type="InterPro" id="IPR008995">
    <property type="entry name" value="Mo/tungstate-bd_C_term_dom"/>
</dbReference>
<dbReference type="AlphaFoldDB" id="A0AAE3HJB0"/>
<dbReference type="Pfam" id="PF00005">
    <property type="entry name" value="ABC_tran"/>
    <property type="match status" value="1"/>
</dbReference>
<dbReference type="SUPFAM" id="SSF52540">
    <property type="entry name" value="P-loop containing nucleoside triphosphate hydrolases"/>
    <property type="match status" value="1"/>
</dbReference>
<dbReference type="InterPro" id="IPR015853">
    <property type="entry name" value="ABC_transpr_FbpC"/>
</dbReference>
<sequence>MTAKLELEHLGAGYDGQPVISGVSLVLGEGEIGCLTGPSGCGKTTLLRAVAGFIRPLAGEVRISGEVVSRRDYLRPVEQRRVGMVFQDYALFPHLDVHANIAFGLGHYSRTQRRERVAELAELLSIGELLGQYPHQLSGGQQQRVALARALAPRPQLMLLDEPFSSMDVELREDLAREVGAILRRDRVTAVMVTHNQLEAFAMADRVGVVHAGQLVQWDTPFELYHRPASRFVAGFIGEGVFIPGRVRDAHRVETELGLLAAREPHGLAAASEVEVLVRPDDIIHDDASDSAAVVVEKAFRGAEFLYTLALDSGTRLQSLVPSHHNHPVNQAIGIRADIEHLVVFPRQS</sequence>
<dbReference type="EMBL" id="JANUCT010000001">
    <property type="protein sequence ID" value="MCS3902069.1"/>
    <property type="molecule type" value="Genomic_DNA"/>
</dbReference>
<dbReference type="InterPro" id="IPR003593">
    <property type="entry name" value="AAA+_ATPase"/>
</dbReference>
<dbReference type="GO" id="GO:0015408">
    <property type="term" value="F:ABC-type ferric iron transporter activity"/>
    <property type="evidence" value="ECO:0007669"/>
    <property type="project" value="InterPro"/>
</dbReference>
<evidence type="ECO:0000256" key="6">
    <source>
        <dbReference type="ARBA" id="ARBA00022840"/>
    </source>
</evidence>
<keyword evidence="9" id="KW-0406">Ion transport</keyword>
<reference evidence="12" key="1">
    <citation type="submission" date="2022-08" db="EMBL/GenBank/DDBJ databases">
        <title>Genomic Encyclopedia of Type Strains, Phase III (KMG-III): the genomes of soil and plant-associated and newly described type strains.</title>
        <authorList>
            <person name="Whitman W."/>
        </authorList>
    </citation>
    <scope>NUCLEOTIDE SEQUENCE</scope>
    <source>
        <strain evidence="12">HMT 1</strain>
    </source>
</reference>
<name>A0AAE3HJB0_9GAMM</name>
<evidence type="ECO:0000259" key="11">
    <source>
        <dbReference type="PROSITE" id="PS50893"/>
    </source>
</evidence>
<evidence type="ECO:0000256" key="9">
    <source>
        <dbReference type="ARBA" id="ARBA00023065"/>
    </source>
</evidence>
<dbReference type="GO" id="GO:0015697">
    <property type="term" value="P:quaternary ammonium group transport"/>
    <property type="evidence" value="ECO:0007669"/>
    <property type="project" value="UniProtKB-ARBA"/>
</dbReference>
<comment type="caution">
    <text evidence="12">The sequence shown here is derived from an EMBL/GenBank/DDBJ whole genome shotgun (WGS) entry which is preliminary data.</text>
</comment>
<evidence type="ECO:0000256" key="3">
    <source>
        <dbReference type="ARBA" id="ARBA00022496"/>
    </source>
</evidence>
<dbReference type="GO" id="GO:0043190">
    <property type="term" value="C:ATP-binding cassette (ABC) transporter complex"/>
    <property type="evidence" value="ECO:0007669"/>
    <property type="project" value="InterPro"/>
</dbReference>
<gene>
    <name evidence="12" type="ORF">J2T55_000061</name>
</gene>
<evidence type="ECO:0000313" key="13">
    <source>
        <dbReference type="Proteomes" id="UP001204445"/>
    </source>
</evidence>
<keyword evidence="13" id="KW-1185">Reference proteome</keyword>